<accession>A0A1I5MYV0</accession>
<dbReference type="AlphaFoldDB" id="A0A1I5MYV0"/>
<dbReference type="PRINTS" id="PR00455">
    <property type="entry name" value="HTHTETR"/>
</dbReference>
<evidence type="ECO:0000313" key="8">
    <source>
        <dbReference type="Proteomes" id="UP000183769"/>
    </source>
</evidence>
<dbReference type="GO" id="GO:0003700">
    <property type="term" value="F:DNA-binding transcription factor activity"/>
    <property type="evidence" value="ECO:0007669"/>
    <property type="project" value="TreeGrafter"/>
</dbReference>
<keyword evidence="8" id="KW-1185">Reference proteome</keyword>
<gene>
    <name evidence="7" type="ORF">SAMN05216277_101455</name>
</gene>
<dbReference type="PROSITE" id="PS50977">
    <property type="entry name" value="HTH_TETR_2"/>
    <property type="match status" value="1"/>
</dbReference>
<feature type="DNA-binding region" description="H-T-H motif" evidence="5">
    <location>
        <begin position="31"/>
        <end position="50"/>
    </location>
</feature>
<keyword evidence="2" id="KW-0805">Transcription regulation</keyword>
<dbReference type="PANTHER" id="PTHR30055:SF151">
    <property type="entry name" value="TRANSCRIPTIONAL REGULATORY PROTEIN"/>
    <property type="match status" value="1"/>
</dbReference>
<dbReference type="SUPFAM" id="SSF46689">
    <property type="entry name" value="Homeodomain-like"/>
    <property type="match status" value="1"/>
</dbReference>
<keyword evidence="1" id="KW-0678">Repressor</keyword>
<organism evidence="7 8">
    <name type="scientific">Halolamina pelagica</name>
    <dbReference type="NCBI Taxonomy" id="699431"/>
    <lineage>
        <taxon>Archaea</taxon>
        <taxon>Methanobacteriati</taxon>
        <taxon>Methanobacteriota</taxon>
        <taxon>Stenosarchaea group</taxon>
        <taxon>Halobacteria</taxon>
        <taxon>Halobacteriales</taxon>
        <taxon>Haloferacaceae</taxon>
    </lineage>
</organism>
<dbReference type="InterPro" id="IPR009057">
    <property type="entry name" value="Homeodomain-like_sf"/>
</dbReference>
<evidence type="ECO:0000256" key="1">
    <source>
        <dbReference type="ARBA" id="ARBA00022491"/>
    </source>
</evidence>
<reference evidence="8" key="1">
    <citation type="submission" date="2016-10" db="EMBL/GenBank/DDBJ databases">
        <authorList>
            <person name="Varghese N."/>
            <person name="Submissions S."/>
        </authorList>
    </citation>
    <scope>NUCLEOTIDE SEQUENCE [LARGE SCALE GENOMIC DNA]</scope>
    <source>
        <strain evidence="8">CGMCC 1.10329</strain>
    </source>
</reference>
<dbReference type="InterPro" id="IPR036271">
    <property type="entry name" value="Tet_transcr_reg_TetR-rel_C_sf"/>
</dbReference>
<protein>
    <submittedName>
        <fullName evidence="7">Transcriptional regulator, TetR family</fullName>
    </submittedName>
</protein>
<name>A0A1I5MYV0_9EURY</name>
<dbReference type="GO" id="GO:0000976">
    <property type="term" value="F:transcription cis-regulatory region binding"/>
    <property type="evidence" value="ECO:0007669"/>
    <property type="project" value="TreeGrafter"/>
</dbReference>
<keyword evidence="4" id="KW-0804">Transcription</keyword>
<sequence>MSSDTSGTDTREQLMAATYRVLAERGFANLTTQRVADEADCSQSLVHYHYDTKDDLVVAFLEWVHEQETEWLETLGDGSAERRLRRFVDAQLSIPADDEHARFNVAFVELAAAAARNERYRAVLTAFSERLQATLAGIVRDGIEAGEFRQVSPEATARFLRYALQGAVQADLTLDEPEAKPQTEAAVDAYVEGMLLAERD</sequence>
<evidence type="ECO:0000313" key="7">
    <source>
        <dbReference type="EMBL" id="SFP14266.1"/>
    </source>
</evidence>
<dbReference type="RefSeq" id="WP_074875162.1">
    <property type="nucleotide sequence ID" value="NZ_FOXI01000001.1"/>
</dbReference>
<dbReference type="InterPro" id="IPR039538">
    <property type="entry name" value="BetI_C"/>
</dbReference>
<dbReference type="InterPro" id="IPR050109">
    <property type="entry name" value="HTH-type_TetR-like_transc_reg"/>
</dbReference>
<dbReference type="EMBL" id="FOXI01000001">
    <property type="protein sequence ID" value="SFP14266.1"/>
    <property type="molecule type" value="Genomic_DNA"/>
</dbReference>
<evidence type="ECO:0000256" key="4">
    <source>
        <dbReference type="ARBA" id="ARBA00023163"/>
    </source>
</evidence>
<dbReference type="Gene3D" id="1.10.357.10">
    <property type="entry name" value="Tetracycline Repressor, domain 2"/>
    <property type="match status" value="1"/>
</dbReference>
<dbReference type="OrthoDB" id="135877at2157"/>
<feature type="domain" description="HTH tetR-type" evidence="6">
    <location>
        <begin position="8"/>
        <end position="68"/>
    </location>
</feature>
<evidence type="ECO:0000259" key="6">
    <source>
        <dbReference type="PROSITE" id="PS50977"/>
    </source>
</evidence>
<keyword evidence="3 5" id="KW-0238">DNA-binding</keyword>
<dbReference type="Pfam" id="PF13977">
    <property type="entry name" value="TetR_C_6"/>
    <property type="match status" value="1"/>
</dbReference>
<dbReference type="InterPro" id="IPR001647">
    <property type="entry name" value="HTH_TetR"/>
</dbReference>
<proteinExistence type="predicted"/>
<dbReference type="Proteomes" id="UP000183769">
    <property type="component" value="Unassembled WGS sequence"/>
</dbReference>
<evidence type="ECO:0000256" key="2">
    <source>
        <dbReference type="ARBA" id="ARBA00023015"/>
    </source>
</evidence>
<dbReference type="Pfam" id="PF00440">
    <property type="entry name" value="TetR_N"/>
    <property type="match status" value="1"/>
</dbReference>
<dbReference type="PANTHER" id="PTHR30055">
    <property type="entry name" value="HTH-TYPE TRANSCRIPTIONAL REGULATOR RUTR"/>
    <property type="match status" value="1"/>
</dbReference>
<dbReference type="SUPFAM" id="SSF48498">
    <property type="entry name" value="Tetracyclin repressor-like, C-terminal domain"/>
    <property type="match status" value="1"/>
</dbReference>
<evidence type="ECO:0000256" key="3">
    <source>
        <dbReference type="ARBA" id="ARBA00023125"/>
    </source>
</evidence>
<evidence type="ECO:0000256" key="5">
    <source>
        <dbReference type="PROSITE-ProRule" id="PRU00335"/>
    </source>
</evidence>